<name>A0A7W9LKZ8_9ACTN</name>
<dbReference type="Proteomes" id="UP000542813">
    <property type="component" value="Unassembled WGS sequence"/>
</dbReference>
<keyword evidence="5" id="KW-1185">Reference proteome</keyword>
<evidence type="ECO:0000313" key="5">
    <source>
        <dbReference type="Proteomes" id="UP000542813"/>
    </source>
</evidence>
<gene>
    <name evidence="4" type="ORF">HD601_002162</name>
</gene>
<dbReference type="InterPro" id="IPR012551">
    <property type="entry name" value="DUF1707_SHOCT-like"/>
</dbReference>
<feature type="transmembrane region" description="Helical" evidence="2">
    <location>
        <begin position="93"/>
        <end position="122"/>
    </location>
</feature>
<evidence type="ECO:0000259" key="3">
    <source>
        <dbReference type="Pfam" id="PF08044"/>
    </source>
</evidence>
<feature type="region of interest" description="Disordered" evidence="1">
    <location>
        <begin position="151"/>
        <end position="186"/>
    </location>
</feature>
<evidence type="ECO:0000256" key="2">
    <source>
        <dbReference type="SAM" id="Phobius"/>
    </source>
</evidence>
<dbReference type="RefSeq" id="WP_184821740.1">
    <property type="nucleotide sequence ID" value="NZ_JACHMM010000001.1"/>
</dbReference>
<keyword evidence="2" id="KW-0812">Transmembrane</keyword>
<protein>
    <recommendedName>
        <fullName evidence="3">DUF1707 domain-containing protein</fullName>
    </recommendedName>
</protein>
<keyword evidence="2" id="KW-1133">Transmembrane helix</keyword>
<sequence>MTGQVPGVLRVGDAERDAAVAALGEHFAAGRLTKDEFDDRSGRAWSARYADDLDELFTDLPQPVAVRAESAPSGRPAGAVRPPWPKLLVMLPLAMMAIGGLLFLIVVTAPWLLFIVGILFLLGGPPGRRRHWHGQWHGQWQGYGYDGDSVRRGARPGWGPPSGPPWGRAAREWRQAAGPGWGSGRS</sequence>
<comment type="caution">
    <text evidence="4">The sequence shown here is derived from an EMBL/GenBank/DDBJ whole genome shotgun (WGS) entry which is preliminary data.</text>
</comment>
<evidence type="ECO:0000256" key="1">
    <source>
        <dbReference type="SAM" id="MobiDB-lite"/>
    </source>
</evidence>
<dbReference type="Pfam" id="PF08044">
    <property type="entry name" value="DUF1707"/>
    <property type="match status" value="1"/>
</dbReference>
<dbReference type="AlphaFoldDB" id="A0A7W9LKZ8"/>
<proteinExistence type="predicted"/>
<feature type="domain" description="DUF1707" evidence="3">
    <location>
        <begin position="9"/>
        <end position="61"/>
    </location>
</feature>
<reference evidence="4 5" key="1">
    <citation type="submission" date="2020-08" db="EMBL/GenBank/DDBJ databases">
        <title>Sequencing the genomes of 1000 actinobacteria strains.</title>
        <authorList>
            <person name="Klenk H.-P."/>
        </authorList>
    </citation>
    <scope>NUCLEOTIDE SEQUENCE [LARGE SCALE GENOMIC DNA]</scope>
    <source>
        <strain evidence="4 5">DSM 102122</strain>
    </source>
</reference>
<dbReference type="EMBL" id="JACHMM010000001">
    <property type="protein sequence ID" value="MBB5787587.1"/>
    <property type="molecule type" value="Genomic_DNA"/>
</dbReference>
<organism evidence="4 5">
    <name type="scientific">Jiangella mangrovi</name>
    <dbReference type="NCBI Taxonomy" id="1524084"/>
    <lineage>
        <taxon>Bacteria</taxon>
        <taxon>Bacillati</taxon>
        <taxon>Actinomycetota</taxon>
        <taxon>Actinomycetes</taxon>
        <taxon>Jiangellales</taxon>
        <taxon>Jiangellaceae</taxon>
        <taxon>Jiangella</taxon>
    </lineage>
</organism>
<keyword evidence="2" id="KW-0472">Membrane</keyword>
<accession>A0A7W9LKZ8</accession>
<evidence type="ECO:0000313" key="4">
    <source>
        <dbReference type="EMBL" id="MBB5787587.1"/>
    </source>
</evidence>